<dbReference type="PANTHER" id="PTHR42673:SF4">
    <property type="entry name" value="MALEYLACETOACETATE ISOMERASE"/>
    <property type="match status" value="1"/>
</dbReference>
<sequence length="245" mass="27914">MLQSEWWFNVISHEIKRRLFEVVGANPKAHLSPYCWRSRMALANKQLSFDSEPWHITEKQRIARSGGVTAPVLVDGEQWVRDSWNIASYLDDTYPAYPLFAGPSGKAKSLFVNHWADNTLHPLIFRAVIAEQFPLTAICDKDYYRERTLRKFGQAIEEIGVDPESARYAIKQALSPLEATLAETSFLGGDAPDYSDYILFGTFQWARVASRAAFWPPDSTLHRWFETLLDAFDGLGRSQPPRSAL</sequence>
<dbReference type="SUPFAM" id="SSF47616">
    <property type="entry name" value="GST C-terminal domain-like"/>
    <property type="match status" value="1"/>
</dbReference>
<reference evidence="3" key="1">
    <citation type="submission" date="2016-10" db="EMBL/GenBank/DDBJ databases">
        <authorList>
            <person name="Varghese N."/>
            <person name="Submissions S."/>
        </authorList>
    </citation>
    <scope>NUCLEOTIDE SEQUENCE [LARGE SCALE GENOMIC DNA]</scope>
    <source>
        <strain evidence="3">DSM 27839</strain>
    </source>
</reference>
<dbReference type="Pfam" id="PF22041">
    <property type="entry name" value="GST_C_7"/>
    <property type="match status" value="1"/>
</dbReference>
<dbReference type="OrthoDB" id="508035at2"/>
<name>A0A1H3F6V4_9RHOB</name>
<gene>
    <name evidence="2" type="ORF">SAMN05444358_11354</name>
</gene>
<dbReference type="Gene3D" id="3.40.30.10">
    <property type="entry name" value="Glutaredoxin"/>
    <property type="match status" value="1"/>
</dbReference>
<dbReference type="Proteomes" id="UP000183400">
    <property type="component" value="Unassembled WGS sequence"/>
</dbReference>
<organism evidence="2 3">
    <name type="scientific">Ruegeria halocynthiae</name>
    <dbReference type="NCBI Taxonomy" id="985054"/>
    <lineage>
        <taxon>Bacteria</taxon>
        <taxon>Pseudomonadati</taxon>
        <taxon>Pseudomonadota</taxon>
        <taxon>Alphaproteobacteria</taxon>
        <taxon>Rhodobacterales</taxon>
        <taxon>Roseobacteraceae</taxon>
        <taxon>Ruegeria</taxon>
    </lineage>
</organism>
<dbReference type="PROSITE" id="PS50404">
    <property type="entry name" value="GST_NTER"/>
    <property type="match status" value="1"/>
</dbReference>
<keyword evidence="3" id="KW-1185">Reference proteome</keyword>
<dbReference type="GO" id="GO:0004364">
    <property type="term" value="F:glutathione transferase activity"/>
    <property type="evidence" value="ECO:0007669"/>
    <property type="project" value="TreeGrafter"/>
</dbReference>
<dbReference type="GO" id="GO:0006559">
    <property type="term" value="P:L-phenylalanine catabolic process"/>
    <property type="evidence" value="ECO:0007669"/>
    <property type="project" value="TreeGrafter"/>
</dbReference>
<dbReference type="InterPro" id="IPR036282">
    <property type="entry name" value="Glutathione-S-Trfase_C_sf"/>
</dbReference>
<protein>
    <submittedName>
        <fullName evidence="2">Glutathione S-transferase</fullName>
    </submittedName>
</protein>
<dbReference type="InterPro" id="IPR054416">
    <property type="entry name" value="GST_UstS-like_C"/>
</dbReference>
<evidence type="ECO:0000313" key="2">
    <source>
        <dbReference type="EMBL" id="SDX86078.1"/>
    </source>
</evidence>
<keyword evidence="2" id="KW-0808">Transferase</keyword>
<feature type="domain" description="GST N-terminal" evidence="1">
    <location>
        <begin position="22"/>
        <end position="98"/>
    </location>
</feature>
<dbReference type="PANTHER" id="PTHR42673">
    <property type="entry name" value="MALEYLACETOACETATE ISOMERASE"/>
    <property type="match status" value="1"/>
</dbReference>
<proteinExistence type="predicted"/>
<dbReference type="SUPFAM" id="SSF52833">
    <property type="entry name" value="Thioredoxin-like"/>
    <property type="match status" value="1"/>
</dbReference>
<dbReference type="GO" id="GO:0006749">
    <property type="term" value="P:glutathione metabolic process"/>
    <property type="evidence" value="ECO:0007669"/>
    <property type="project" value="TreeGrafter"/>
</dbReference>
<evidence type="ECO:0000313" key="3">
    <source>
        <dbReference type="Proteomes" id="UP000183400"/>
    </source>
</evidence>
<dbReference type="AlphaFoldDB" id="A0A1H3F6V4"/>
<dbReference type="STRING" id="985054.SAMN05444358_11354"/>
<dbReference type="Gene3D" id="1.20.1050.10">
    <property type="match status" value="1"/>
</dbReference>
<dbReference type="Pfam" id="PF13417">
    <property type="entry name" value="GST_N_3"/>
    <property type="match status" value="1"/>
</dbReference>
<accession>A0A1H3F6V4</accession>
<dbReference type="EMBL" id="FNNP01000013">
    <property type="protein sequence ID" value="SDX86078.1"/>
    <property type="molecule type" value="Genomic_DNA"/>
</dbReference>
<dbReference type="GO" id="GO:0016034">
    <property type="term" value="F:maleylacetoacetate isomerase activity"/>
    <property type="evidence" value="ECO:0007669"/>
    <property type="project" value="TreeGrafter"/>
</dbReference>
<dbReference type="InterPro" id="IPR004045">
    <property type="entry name" value="Glutathione_S-Trfase_N"/>
</dbReference>
<dbReference type="InterPro" id="IPR036249">
    <property type="entry name" value="Thioredoxin-like_sf"/>
</dbReference>
<evidence type="ECO:0000259" key="1">
    <source>
        <dbReference type="PROSITE" id="PS50404"/>
    </source>
</evidence>